<dbReference type="Proteomes" id="UP000507962">
    <property type="component" value="Unassembled WGS sequence"/>
</dbReference>
<evidence type="ECO:0000256" key="2">
    <source>
        <dbReference type="SAM" id="SignalP"/>
    </source>
</evidence>
<reference evidence="4 5" key="1">
    <citation type="submission" date="2019-03" db="EMBL/GenBank/DDBJ databases">
        <authorList>
            <person name="Nijsse B."/>
        </authorList>
    </citation>
    <scope>NUCLEOTIDE SEQUENCE [LARGE SCALE GENOMIC DNA]</scope>
    <source>
        <strain evidence="4">Desulfoluna butyratoxydans MSL71</strain>
    </source>
</reference>
<keyword evidence="5" id="KW-1185">Reference proteome</keyword>
<dbReference type="PANTHER" id="PTHR30290:SF64">
    <property type="entry name" value="ABC TRANSPORTER PERIPLASMIC BINDING PROTEIN"/>
    <property type="match status" value="1"/>
</dbReference>
<dbReference type="GO" id="GO:0015833">
    <property type="term" value="P:peptide transport"/>
    <property type="evidence" value="ECO:0007669"/>
    <property type="project" value="TreeGrafter"/>
</dbReference>
<dbReference type="GO" id="GO:0043190">
    <property type="term" value="C:ATP-binding cassette (ABC) transporter complex"/>
    <property type="evidence" value="ECO:0007669"/>
    <property type="project" value="InterPro"/>
</dbReference>
<feature type="domain" description="Solute-binding protein family 5" evidence="3">
    <location>
        <begin position="104"/>
        <end position="509"/>
    </location>
</feature>
<dbReference type="GO" id="GO:0042884">
    <property type="term" value="P:microcin transport"/>
    <property type="evidence" value="ECO:0007669"/>
    <property type="project" value="TreeGrafter"/>
</dbReference>
<proteinExistence type="predicted"/>
<dbReference type="Gene3D" id="3.10.105.10">
    <property type="entry name" value="Dipeptide-binding Protein, Domain 3"/>
    <property type="match status" value="1"/>
</dbReference>
<evidence type="ECO:0000313" key="4">
    <source>
        <dbReference type="EMBL" id="VFQ46253.1"/>
    </source>
</evidence>
<keyword evidence="1 2" id="KW-0732">Signal</keyword>
<accession>A0A4U8YXQ9</accession>
<name>A0A4U8YXQ9_9BACT</name>
<dbReference type="InterPro" id="IPR039424">
    <property type="entry name" value="SBP_5"/>
</dbReference>
<dbReference type="PIRSF" id="PIRSF002741">
    <property type="entry name" value="MppA"/>
    <property type="match status" value="1"/>
</dbReference>
<gene>
    <name evidence="4" type="ORF">MSL71_39160</name>
</gene>
<evidence type="ECO:0000256" key="1">
    <source>
        <dbReference type="ARBA" id="ARBA00022729"/>
    </source>
</evidence>
<feature type="signal peptide" evidence="2">
    <location>
        <begin position="1"/>
        <end position="24"/>
    </location>
</feature>
<dbReference type="GO" id="GO:0030288">
    <property type="term" value="C:outer membrane-bounded periplasmic space"/>
    <property type="evidence" value="ECO:0007669"/>
    <property type="project" value="TreeGrafter"/>
</dbReference>
<dbReference type="InterPro" id="IPR000914">
    <property type="entry name" value="SBP_5_dom"/>
</dbReference>
<dbReference type="AlphaFoldDB" id="A0A4U8YXQ9"/>
<feature type="chain" id="PRO_5020222230" evidence="2">
    <location>
        <begin position="25"/>
        <end position="612"/>
    </location>
</feature>
<dbReference type="Gene3D" id="3.40.190.10">
    <property type="entry name" value="Periplasmic binding protein-like II"/>
    <property type="match status" value="1"/>
</dbReference>
<dbReference type="GO" id="GO:1904680">
    <property type="term" value="F:peptide transmembrane transporter activity"/>
    <property type="evidence" value="ECO:0007669"/>
    <property type="project" value="TreeGrafter"/>
</dbReference>
<dbReference type="CDD" id="cd08497">
    <property type="entry name" value="MbnE-like"/>
    <property type="match status" value="1"/>
</dbReference>
<protein>
    <submittedName>
        <fullName evidence="4">Solute-binding protein family 5 domain</fullName>
    </submittedName>
</protein>
<dbReference type="InterPro" id="IPR030678">
    <property type="entry name" value="Peptide/Ni-bd"/>
</dbReference>
<dbReference type="EMBL" id="CAADHO010000008">
    <property type="protein sequence ID" value="VFQ46253.1"/>
    <property type="molecule type" value="Genomic_DNA"/>
</dbReference>
<sequence>MKRRLIHVSAAALLFLAGTLPATAGEKTSHAIALIGTPKYGEHFTHFDYTNPDAPKGGTYRRGMVGTFDNINDVAVKGRCAAGISFMYDTLMESSRDEPSTSYGLLAEALTVADDNAWAVFHLRHEATFHDGHPVTSEDVCFSFKAVTEQSPFYKNYFKGIDRVEALGPHTVKFHFNKEDRNRELPYVAGQLKVLPAHYWQHRDLSKSTLEPPLGSGPYRISAVEPGKRISYERVPGYWGKDLPVNKGRYNFDRMVFEYFKDRTVAFEAFKAGHYDLQGESAGKNWYRGYTGKNVETGWIKKEEIPHSMPTGMRGVIMNTQAPPLNDRNVRRALTRAFDFDWVNNKIYFDQLKRHTSYFSNSEFACSGLPRGQELNTLESIRGLVPPEIFTTPFALYKGDGSGMDRNRLRQAAAILAESGYAFKDGAMRDPHGKPLKLEILMGSKATQKRFLPFRQNLKRLGIELTLHLVDSTHYTQKVRNREYMMIFSRFRQSLSPGNEQRSMWHSETAGVKGSRNLCGIADPAVDALVEKVIAAPDRQALVARTRALDRLLLNGYYIIPDGYSDRFRIAYWDRFGRPSKLPTHGLSINAWWIDPAKDAAMPDCLISKTRR</sequence>
<dbReference type="Pfam" id="PF00496">
    <property type="entry name" value="SBP_bac_5"/>
    <property type="match status" value="1"/>
</dbReference>
<dbReference type="PANTHER" id="PTHR30290">
    <property type="entry name" value="PERIPLASMIC BINDING COMPONENT OF ABC TRANSPORTER"/>
    <property type="match status" value="1"/>
</dbReference>
<evidence type="ECO:0000313" key="5">
    <source>
        <dbReference type="Proteomes" id="UP000507962"/>
    </source>
</evidence>
<dbReference type="RefSeq" id="WP_180143732.1">
    <property type="nucleotide sequence ID" value="NZ_CAADHO010000008.1"/>
</dbReference>
<organism evidence="4 5">
    <name type="scientific">Desulfoluna butyratoxydans</name>
    <dbReference type="NCBI Taxonomy" id="231438"/>
    <lineage>
        <taxon>Bacteria</taxon>
        <taxon>Pseudomonadati</taxon>
        <taxon>Thermodesulfobacteriota</taxon>
        <taxon>Desulfobacteria</taxon>
        <taxon>Desulfobacterales</taxon>
        <taxon>Desulfolunaceae</taxon>
        <taxon>Desulfoluna</taxon>
    </lineage>
</organism>
<dbReference type="SUPFAM" id="SSF53850">
    <property type="entry name" value="Periplasmic binding protein-like II"/>
    <property type="match status" value="1"/>
</dbReference>
<evidence type="ECO:0000259" key="3">
    <source>
        <dbReference type="Pfam" id="PF00496"/>
    </source>
</evidence>